<dbReference type="Pfam" id="PF12796">
    <property type="entry name" value="Ank_2"/>
    <property type="match status" value="1"/>
</dbReference>
<dbReference type="OrthoDB" id="4506454at2759"/>
<dbReference type="InterPro" id="IPR036770">
    <property type="entry name" value="Ankyrin_rpt-contain_sf"/>
</dbReference>
<dbReference type="GeneID" id="37056920"/>
<keyword evidence="1" id="KW-0677">Repeat</keyword>
<evidence type="ECO:0000256" key="1">
    <source>
        <dbReference type="ARBA" id="ARBA00022737"/>
    </source>
</evidence>
<dbReference type="VEuPathDB" id="FungiDB:BO83DRAFT_420866"/>
<proteinExistence type="predicted"/>
<gene>
    <name evidence="3" type="ORF">BO83DRAFT_420866</name>
</gene>
<dbReference type="PANTHER" id="PTHR24198">
    <property type="entry name" value="ANKYRIN REPEAT AND PROTEIN KINASE DOMAIN-CONTAINING PROTEIN"/>
    <property type="match status" value="1"/>
</dbReference>
<dbReference type="SMART" id="SM00248">
    <property type="entry name" value="ANK"/>
    <property type="match status" value="3"/>
</dbReference>
<name>A0A317UPG0_ASPEC</name>
<accession>A0A317UPG0</accession>
<comment type="caution">
    <text evidence="3">The sequence shown here is derived from an EMBL/GenBank/DDBJ whole genome shotgun (WGS) entry which is preliminary data.</text>
</comment>
<keyword evidence="4" id="KW-1185">Reference proteome</keyword>
<dbReference type="AlphaFoldDB" id="A0A317UPG0"/>
<dbReference type="RefSeq" id="XP_025383264.1">
    <property type="nucleotide sequence ID" value="XM_025534958.1"/>
</dbReference>
<sequence length="173" mass="18669">MVEALLSRGIDADSQDCDGWTALSYATSTPSDHKKLGDKALVKQILESGNNPKAHDSHIKSSLAATTRRDYEGIVKLLLQYMANPDTVNVNWGGWKPLMVAAATGCGNTVRLLLDTGNVNPKRRDETGHDQIAVLLSSPIMETNVTINEAVCTTDQLENAPLIASRATGPQER</sequence>
<organism evidence="3 4">
    <name type="scientific">Aspergillus eucalypticola (strain CBS 122712 / IBT 29274)</name>
    <dbReference type="NCBI Taxonomy" id="1448314"/>
    <lineage>
        <taxon>Eukaryota</taxon>
        <taxon>Fungi</taxon>
        <taxon>Dikarya</taxon>
        <taxon>Ascomycota</taxon>
        <taxon>Pezizomycotina</taxon>
        <taxon>Eurotiomycetes</taxon>
        <taxon>Eurotiomycetidae</taxon>
        <taxon>Eurotiales</taxon>
        <taxon>Aspergillaceae</taxon>
        <taxon>Aspergillus</taxon>
        <taxon>Aspergillus subgen. Circumdati</taxon>
    </lineage>
</organism>
<evidence type="ECO:0000313" key="4">
    <source>
        <dbReference type="Proteomes" id="UP000246171"/>
    </source>
</evidence>
<dbReference type="SUPFAM" id="SSF48403">
    <property type="entry name" value="Ankyrin repeat"/>
    <property type="match status" value="1"/>
</dbReference>
<keyword evidence="2" id="KW-0040">ANK repeat</keyword>
<dbReference type="EMBL" id="MSFU01000035">
    <property type="protein sequence ID" value="PWY63591.1"/>
    <property type="molecule type" value="Genomic_DNA"/>
</dbReference>
<dbReference type="PANTHER" id="PTHR24198:SF165">
    <property type="entry name" value="ANKYRIN REPEAT-CONTAINING PROTEIN-RELATED"/>
    <property type="match status" value="1"/>
</dbReference>
<dbReference type="InterPro" id="IPR002110">
    <property type="entry name" value="Ankyrin_rpt"/>
</dbReference>
<evidence type="ECO:0000313" key="3">
    <source>
        <dbReference type="EMBL" id="PWY63591.1"/>
    </source>
</evidence>
<dbReference type="Proteomes" id="UP000246171">
    <property type="component" value="Unassembled WGS sequence"/>
</dbReference>
<dbReference type="Gene3D" id="1.25.40.20">
    <property type="entry name" value="Ankyrin repeat-containing domain"/>
    <property type="match status" value="1"/>
</dbReference>
<reference evidence="3" key="1">
    <citation type="submission" date="2016-12" db="EMBL/GenBank/DDBJ databases">
        <title>The genomes of Aspergillus section Nigri reveals drivers in fungal speciation.</title>
        <authorList>
            <consortium name="DOE Joint Genome Institute"/>
            <person name="Vesth T.C."/>
            <person name="Nybo J."/>
            <person name="Theobald S."/>
            <person name="Brandl J."/>
            <person name="Frisvad J.C."/>
            <person name="Nielsen K.F."/>
            <person name="Lyhne E.K."/>
            <person name="Kogle M.E."/>
            <person name="Kuo A."/>
            <person name="Riley R."/>
            <person name="Clum A."/>
            <person name="Nolan M."/>
            <person name="Lipzen A."/>
            <person name="Salamov A."/>
            <person name="Henrissat B."/>
            <person name="Wiebenga A."/>
            <person name="De vries R.P."/>
            <person name="Grigoriev I.V."/>
            <person name="Mortensen U.H."/>
            <person name="Andersen M.R."/>
            <person name="Baker S.E."/>
        </authorList>
    </citation>
    <scope>NUCLEOTIDE SEQUENCE</scope>
    <source>
        <strain evidence="3">CBS 122712</strain>
    </source>
</reference>
<evidence type="ECO:0000256" key="2">
    <source>
        <dbReference type="ARBA" id="ARBA00023043"/>
    </source>
</evidence>
<protein>
    <submittedName>
        <fullName evidence="3">Ankyrin</fullName>
    </submittedName>
</protein>